<evidence type="ECO:0000313" key="1">
    <source>
        <dbReference type="EMBL" id="WZN59392.1"/>
    </source>
</evidence>
<keyword evidence="2" id="KW-1185">Reference proteome</keyword>
<evidence type="ECO:0000313" key="2">
    <source>
        <dbReference type="Proteomes" id="UP001472866"/>
    </source>
</evidence>
<accession>A0AAX4NZB4</accession>
<dbReference type="AlphaFoldDB" id="A0AAX4NZB4"/>
<proteinExistence type="predicted"/>
<organism evidence="1 2">
    <name type="scientific">Chloropicon roscoffensis</name>
    <dbReference type="NCBI Taxonomy" id="1461544"/>
    <lineage>
        <taxon>Eukaryota</taxon>
        <taxon>Viridiplantae</taxon>
        <taxon>Chlorophyta</taxon>
        <taxon>Chloropicophyceae</taxon>
        <taxon>Chloropicales</taxon>
        <taxon>Chloropicaceae</taxon>
        <taxon>Chloropicon</taxon>
    </lineage>
</organism>
<reference evidence="1 2" key="1">
    <citation type="submission" date="2024-03" db="EMBL/GenBank/DDBJ databases">
        <title>Complete genome sequence of the green alga Chloropicon roscoffensis RCC1871.</title>
        <authorList>
            <person name="Lemieux C."/>
            <person name="Pombert J.-F."/>
            <person name="Otis C."/>
            <person name="Turmel M."/>
        </authorList>
    </citation>
    <scope>NUCLEOTIDE SEQUENCE [LARGE SCALE GENOMIC DNA]</scope>
    <source>
        <strain evidence="1 2">RCC1871</strain>
    </source>
</reference>
<gene>
    <name evidence="1" type="ORF">HKI87_01g09180</name>
</gene>
<protein>
    <submittedName>
        <fullName evidence="1">Uncharacterized protein</fullName>
    </submittedName>
</protein>
<dbReference type="Proteomes" id="UP001472866">
    <property type="component" value="Chromosome 01"/>
</dbReference>
<dbReference type="EMBL" id="CP151501">
    <property type="protein sequence ID" value="WZN59392.1"/>
    <property type="molecule type" value="Genomic_DNA"/>
</dbReference>
<name>A0AAX4NZB4_9CHLO</name>
<sequence>MASVGETIEREVGRILERDPASTPSVLPEAQAAAKYVASFVQSSIFPAGSPKEVKDLVDAIRGLRRRRLFCEATFRSELRKNSLSCGILLSWELSRCGVLTWWDHLPSVSAEPEGVLGLEREAAGGVLERLVRDSGDLEEGEDRHRDLRSLEALNAVRGLWREPGRDRQDYRLLSALDATRSAFPEPLHRSFWANELRLLLLSGEGAEAAVGVLDAVCREVLPSAAPECLSVLRAAIAGAPGRDEVAMAARAAAVAMEIPEGSSRVEEILEDLGAAALESRDARVLSNVLLCSQFSHALRPATTGEGGDFRAWLAGYLQRQVDRRRESPSGFNSATTTQFLLKVFGSFVPHEPPETLMLHKEVVKVVDGLNESYVRDYVNLVQARLSDFGIPGRQMRAFREQFR</sequence>